<name>A0A7J6KNA5_PERCH</name>
<accession>A0A7J6KNA5</accession>
<protein>
    <submittedName>
        <fullName evidence="1">Uncharacterized protein</fullName>
    </submittedName>
</protein>
<evidence type="ECO:0000313" key="2">
    <source>
        <dbReference type="Proteomes" id="UP000591131"/>
    </source>
</evidence>
<reference evidence="1 2" key="1">
    <citation type="submission" date="2020-04" db="EMBL/GenBank/DDBJ databases">
        <title>Perkinsus chesapeaki whole genome sequence.</title>
        <authorList>
            <person name="Bogema D.R."/>
        </authorList>
    </citation>
    <scope>NUCLEOTIDE SEQUENCE [LARGE SCALE GENOMIC DNA]</scope>
    <source>
        <strain evidence="1">ATCC PRA-425</strain>
    </source>
</reference>
<dbReference type="Proteomes" id="UP000591131">
    <property type="component" value="Unassembled WGS sequence"/>
</dbReference>
<dbReference type="AlphaFoldDB" id="A0A7J6KNA5"/>
<keyword evidence="2" id="KW-1185">Reference proteome</keyword>
<comment type="caution">
    <text evidence="1">The sequence shown here is derived from an EMBL/GenBank/DDBJ whole genome shotgun (WGS) entry which is preliminary data.</text>
</comment>
<proteinExistence type="predicted"/>
<gene>
    <name evidence="1" type="ORF">FOL47_002751</name>
</gene>
<sequence>MLLNTALKAAVLTSVNVAAKNYCVNLIPFGPAEECLQVDWPVQLEKSIEVQLSVYCDLFGSESGPITFNQTSPQVFEVSERSRAYLTDYVSDVREICAGVMTVYDSDLSYIYEIDNDLVLNFDGAKELSACSCP</sequence>
<organism evidence="1 2">
    <name type="scientific">Perkinsus chesapeaki</name>
    <name type="common">Clam parasite</name>
    <name type="synonym">Perkinsus andrewsi</name>
    <dbReference type="NCBI Taxonomy" id="330153"/>
    <lineage>
        <taxon>Eukaryota</taxon>
        <taxon>Sar</taxon>
        <taxon>Alveolata</taxon>
        <taxon>Perkinsozoa</taxon>
        <taxon>Perkinsea</taxon>
        <taxon>Perkinsida</taxon>
        <taxon>Perkinsidae</taxon>
        <taxon>Perkinsus</taxon>
    </lineage>
</organism>
<dbReference type="EMBL" id="JAAPAO010001797">
    <property type="protein sequence ID" value="KAF4648803.1"/>
    <property type="molecule type" value="Genomic_DNA"/>
</dbReference>
<evidence type="ECO:0000313" key="1">
    <source>
        <dbReference type="EMBL" id="KAF4648803.1"/>
    </source>
</evidence>